<name>A0AAV9NF94_9EURO</name>
<dbReference type="Gene3D" id="3.40.50.1440">
    <property type="entry name" value="Tubulin/FtsZ, GTPase domain"/>
    <property type="match status" value="1"/>
</dbReference>
<feature type="domain" description="DML1/Misato tubulin" evidence="9">
    <location>
        <begin position="121"/>
        <end position="302"/>
    </location>
</feature>
<comment type="caution">
    <text evidence="10">The sequence shown here is derived from an EMBL/GenBank/DDBJ whole genome shotgun (WGS) entry which is preliminary data.</text>
</comment>
<dbReference type="InterPro" id="IPR049942">
    <property type="entry name" value="DML1/Misato"/>
</dbReference>
<accession>A0AAV9NF94</accession>
<dbReference type="RefSeq" id="XP_064707940.1">
    <property type="nucleotide sequence ID" value="XM_064856040.1"/>
</dbReference>
<reference evidence="10 11" key="1">
    <citation type="submission" date="2023-08" db="EMBL/GenBank/DDBJ databases">
        <title>Black Yeasts Isolated from many extreme environments.</title>
        <authorList>
            <person name="Coleine C."/>
            <person name="Stajich J.E."/>
            <person name="Selbmann L."/>
        </authorList>
    </citation>
    <scope>NUCLEOTIDE SEQUENCE [LARGE SCALE GENOMIC DNA]</scope>
    <source>
        <strain evidence="10 11">CCFEE 5792</strain>
    </source>
</reference>
<evidence type="ECO:0000259" key="9">
    <source>
        <dbReference type="Pfam" id="PF14881"/>
    </source>
</evidence>
<dbReference type="SUPFAM" id="SSF52490">
    <property type="entry name" value="Tubulin nucleotide-binding domain-like"/>
    <property type="match status" value="1"/>
</dbReference>
<dbReference type="PANTHER" id="PTHR13391:SF0">
    <property type="entry name" value="PROTEIN MISATO HOMOLOG 1"/>
    <property type="match status" value="1"/>
</dbReference>
<evidence type="ECO:0000256" key="7">
    <source>
        <dbReference type="SAM" id="MobiDB-lite"/>
    </source>
</evidence>
<evidence type="ECO:0000256" key="5">
    <source>
        <dbReference type="ARBA" id="ARBA00022030"/>
    </source>
</evidence>
<evidence type="ECO:0000256" key="2">
    <source>
        <dbReference type="ARBA" id="ARBA00004173"/>
    </source>
</evidence>
<feature type="region of interest" description="Disordered" evidence="7">
    <location>
        <begin position="334"/>
        <end position="366"/>
    </location>
</feature>
<keyword evidence="6" id="KW-0496">Mitochondrion</keyword>
<dbReference type="Pfam" id="PF10644">
    <property type="entry name" value="Misat_Tub_SegII"/>
    <property type="match status" value="1"/>
</dbReference>
<keyword evidence="11" id="KW-1185">Reference proteome</keyword>
<comment type="subcellular location">
    <subcellularLocation>
        <location evidence="2">Mitochondrion</location>
    </subcellularLocation>
</comment>
<feature type="domain" description="Misato Segment II tubulin-like" evidence="8">
    <location>
        <begin position="2"/>
        <end position="114"/>
    </location>
</feature>
<dbReference type="InterPro" id="IPR036525">
    <property type="entry name" value="Tubulin/FtsZ_GTPase_sf"/>
</dbReference>
<dbReference type="GeneID" id="89980663"/>
<dbReference type="InterPro" id="IPR019605">
    <property type="entry name" value="Misato_II_tubulin-like"/>
</dbReference>
<evidence type="ECO:0000313" key="11">
    <source>
        <dbReference type="Proteomes" id="UP001358417"/>
    </source>
</evidence>
<sequence>MHEIVTIQLGQRSNYLGTHFWNTQESYFTYSEHEQSRIDHDVHFRPGIGSDNSETFTPRAIIYDLKGGFGTLRKYNALYGLQDESTPIQGLWDGATLTQTEPTIEPSEYQRRLEVALPTSQVHASDVRYWSDFNRVFFHPRSIVQLNDYELNSQLMPFENWSTGEDLFQSLDQELDLIDRDIRPFVEECDQMQGFQMLTGVDDAWGGFSSRYLENLRDEYGKTSIWIWGVEDQSRVVRQKQILRACNSARSLRSLGQQASALIRLAAPPTNLPNYVDLENSSDWATTALLSAGLESITLPTRFNATARKRGSLALFEDILNTNGKQNLFELHASINHPNDSSNDHGSDQLANGNGAASADPTSSLLDIDYSPSRNSADSLATKGYHIFGQVESERDTTGSNTSALMHTPEERLRRGLDDESVVEIFQTDLQYPVLDTFPERLFQTTRQSKGTLNISATLVCTSGMKSRVTSLRDATSRLVPLDERENLYNDLTELATNYSIGWESGSDDDDDDD</sequence>
<evidence type="ECO:0000256" key="1">
    <source>
        <dbReference type="ARBA" id="ARBA00003757"/>
    </source>
</evidence>
<dbReference type="GO" id="GO:0007005">
    <property type="term" value="P:mitochondrion organization"/>
    <property type="evidence" value="ECO:0007669"/>
    <property type="project" value="InterPro"/>
</dbReference>
<evidence type="ECO:0000313" key="10">
    <source>
        <dbReference type="EMBL" id="KAK5055970.1"/>
    </source>
</evidence>
<evidence type="ECO:0000256" key="4">
    <source>
        <dbReference type="ARBA" id="ARBA00014097"/>
    </source>
</evidence>
<comment type="function">
    <text evidence="1">Involved in the partitioning of the mitochondrial organelle and mitochondrial DNA (mtDNA) inheritance.</text>
</comment>
<dbReference type="Proteomes" id="UP001358417">
    <property type="component" value="Unassembled WGS sequence"/>
</dbReference>
<evidence type="ECO:0000259" key="8">
    <source>
        <dbReference type="Pfam" id="PF10644"/>
    </source>
</evidence>
<organism evidence="10 11">
    <name type="scientific">Exophiala bonariae</name>
    <dbReference type="NCBI Taxonomy" id="1690606"/>
    <lineage>
        <taxon>Eukaryota</taxon>
        <taxon>Fungi</taxon>
        <taxon>Dikarya</taxon>
        <taxon>Ascomycota</taxon>
        <taxon>Pezizomycotina</taxon>
        <taxon>Eurotiomycetes</taxon>
        <taxon>Chaetothyriomycetidae</taxon>
        <taxon>Chaetothyriales</taxon>
        <taxon>Herpotrichiellaceae</taxon>
        <taxon>Exophiala</taxon>
    </lineage>
</organism>
<dbReference type="AlphaFoldDB" id="A0AAV9NF94"/>
<dbReference type="Pfam" id="PF14881">
    <property type="entry name" value="Tubulin_3"/>
    <property type="match status" value="1"/>
</dbReference>
<gene>
    <name evidence="10" type="ORF">LTR84_012520</name>
</gene>
<dbReference type="PANTHER" id="PTHR13391">
    <property type="entry name" value="MITOCHONDRIAL DISTRIBUTION REGULATOR MISATO"/>
    <property type="match status" value="1"/>
</dbReference>
<proteinExistence type="inferred from homology"/>
<dbReference type="EMBL" id="JAVRRD010000008">
    <property type="protein sequence ID" value="KAK5055970.1"/>
    <property type="molecule type" value="Genomic_DNA"/>
</dbReference>
<dbReference type="InterPro" id="IPR029209">
    <property type="entry name" value="DML1/Misato_tubulin"/>
</dbReference>
<comment type="similarity">
    <text evidence="3">Belongs to the misato family.</text>
</comment>
<dbReference type="GO" id="GO:0005739">
    <property type="term" value="C:mitochondrion"/>
    <property type="evidence" value="ECO:0007669"/>
    <property type="project" value="UniProtKB-SubCell"/>
</dbReference>
<evidence type="ECO:0000256" key="6">
    <source>
        <dbReference type="ARBA" id="ARBA00023128"/>
    </source>
</evidence>
<evidence type="ECO:0000256" key="3">
    <source>
        <dbReference type="ARBA" id="ARBA00008507"/>
    </source>
</evidence>
<protein>
    <recommendedName>
        <fullName evidence="4">Protein DML1</fullName>
    </recommendedName>
    <alternativeName>
        <fullName evidence="5">Protein dml1</fullName>
    </alternativeName>
</protein>
<dbReference type="CDD" id="cd06060">
    <property type="entry name" value="misato"/>
    <property type="match status" value="1"/>
</dbReference>